<gene>
    <name evidence="1" type="ORF">EVAR_74536_1</name>
</gene>
<proteinExistence type="predicted"/>
<name>A0A4C1TCI6_EUMVA</name>
<dbReference type="Proteomes" id="UP000299102">
    <property type="component" value="Unassembled WGS sequence"/>
</dbReference>
<dbReference type="AlphaFoldDB" id="A0A4C1TCI6"/>
<evidence type="ECO:0000313" key="1">
    <source>
        <dbReference type="EMBL" id="GBP11906.1"/>
    </source>
</evidence>
<dbReference type="EMBL" id="BGZK01000048">
    <property type="protein sequence ID" value="GBP11906.1"/>
    <property type="molecule type" value="Genomic_DNA"/>
</dbReference>
<sequence length="77" mass="8557">MPEWKGRVPLTRSHCERITRIAPRAGRAAAGRAAAHRKCTINEPPPPAPSEETRLACFTSFPFAPELVVELLNFFLT</sequence>
<comment type="caution">
    <text evidence="1">The sequence shown here is derived from an EMBL/GenBank/DDBJ whole genome shotgun (WGS) entry which is preliminary data.</text>
</comment>
<reference evidence="1 2" key="1">
    <citation type="journal article" date="2019" name="Commun. Biol.">
        <title>The bagworm genome reveals a unique fibroin gene that provides high tensile strength.</title>
        <authorList>
            <person name="Kono N."/>
            <person name="Nakamura H."/>
            <person name="Ohtoshi R."/>
            <person name="Tomita M."/>
            <person name="Numata K."/>
            <person name="Arakawa K."/>
        </authorList>
    </citation>
    <scope>NUCLEOTIDE SEQUENCE [LARGE SCALE GENOMIC DNA]</scope>
</reference>
<evidence type="ECO:0000313" key="2">
    <source>
        <dbReference type="Proteomes" id="UP000299102"/>
    </source>
</evidence>
<protein>
    <submittedName>
        <fullName evidence="1">Uncharacterized protein</fullName>
    </submittedName>
</protein>
<keyword evidence="2" id="KW-1185">Reference proteome</keyword>
<organism evidence="1 2">
    <name type="scientific">Eumeta variegata</name>
    <name type="common">Bagworm moth</name>
    <name type="synonym">Eumeta japonica</name>
    <dbReference type="NCBI Taxonomy" id="151549"/>
    <lineage>
        <taxon>Eukaryota</taxon>
        <taxon>Metazoa</taxon>
        <taxon>Ecdysozoa</taxon>
        <taxon>Arthropoda</taxon>
        <taxon>Hexapoda</taxon>
        <taxon>Insecta</taxon>
        <taxon>Pterygota</taxon>
        <taxon>Neoptera</taxon>
        <taxon>Endopterygota</taxon>
        <taxon>Lepidoptera</taxon>
        <taxon>Glossata</taxon>
        <taxon>Ditrysia</taxon>
        <taxon>Tineoidea</taxon>
        <taxon>Psychidae</taxon>
        <taxon>Oiketicinae</taxon>
        <taxon>Eumeta</taxon>
    </lineage>
</organism>
<accession>A0A4C1TCI6</accession>